<accession>A0A062XQ54</accession>
<dbReference type="EMBL" id="JMFG01000040">
    <property type="protein sequence ID" value="KDA52888.1"/>
    <property type="molecule type" value="Genomic_DNA"/>
</dbReference>
<evidence type="ECO:0000256" key="6">
    <source>
        <dbReference type="ARBA" id="ARBA00022691"/>
    </source>
</evidence>
<keyword evidence="9" id="KW-1185">Reference proteome</keyword>
<dbReference type="Pfam" id="PF01135">
    <property type="entry name" value="PCMT"/>
    <property type="match status" value="1"/>
</dbReference>
<dbReference type="STRING" id="1312852.EG19_09310"/>
<evidence type="ECO:0000256" key="3">
    <source>
        <dbReference type="ARBA" id="ARBA00022490"/>
    </source>
</evidence>
<dbReference type="EC" id="2.1.1.77" evidence="7"/>
<comment type="subcellular location">
    <subcellularLocation>
        <location evidence="1 7">Cytoplasm</location>
    </subcellularLocation>
</comment>
<evidence type="ECO:0000256" key="7">
    <source>
        <dbReference type="HAMAP-Rule" id="MF_00090"/>
    </source>
</evidence>
<keyword evidence="5 7" id="KW-0808">Transferase</keyword>
<evidence type="ECO:0000256" key="5">
    <source>
        <dbReference type="ARBA" id="ARBA00022679"/>
    </source>
</evidence>
<sequence>MRAAALPVPLLQLLARLRAAGVADERVLQALAATPRELFLPQQFAPRAWEDFAFEIGFGQTISQPSVVARMTALAQVRPSDRVLEVGTGSGFQAAVLARLARFVFTVERIPALATQARKRLALLGLANVTVQVMDGSLGWKAHAPYDAILLTAAAPAVPPPLLEQLAEGGRLVAPVGERRQQELVRITRHGESFTEERFGPASFVPLVGKEGFAPA</sequence>
<comment type="function">
    <text evidence="7">Catalyzes the methyl esterification of L-isoaspartyl residues in peptides and proteins that result from spontaneous decomposition of normal L-aspartyl and L-asparaginyl residues. It plays a role in the repair and/or degradation of damaged proteins.</text>
</comment>
<name>A0A062XQ54_9BACT</name>
<evidence type="ECO:0000313" key="8">
    <source>
        <dbReference type="EMBL" id="KDA52888.1"/>
    </source>
</evidence>
<dbReference type="HAMAP" id="MF_00090">
    <property type="entry name" value="PIMT"/>
    <property type="match status" value="1"/>
</dbReference>
<dbReference type="AlphaFoldDB" id="A0A062XQ54"/>
<comment type="similarity">
    <text evidence="2 7">Belongs to the methyltransferase superfamily. L-isoaspartyl/D-aspartyl protein methyltransferase family.</text>
</comment>
<dbReference type="GO" id="GO:0030091">
    <property type="term" value="P:protein repair"/>
    <property type="evidence" value="ECO:0007669"/>
    <property type="project" value="UniProtKB-UniRule"/>
</dbReference>
<dbReference type="GO" id="GO:0004719">
    <property type="term" value="F:protein-L-isoaspartate (D-aspartate) O-methyltransferase activity"/>
    <property type="evidence" value="ECO:0007669"/>
    <property type="project" value="UniProtKB-UniRule"/>
</dbReference>
<comment type="catalytic activity">
    <reaction evidence="7">
        <text>[protein]-L-isoaspartate + S-adenosyl-L-methionine = [protein]-L-isoaspartate alpha-methyl ester + S-adenosyl-L-homocysteine</text>
        <dbReference type="Rhea" id="RHEA:12705"/>
        <dbReference type="Rhea" id="RHEA-COMP:12143"/>
        <dbReference type="Rhea" id="RHEA-COMP:12144"/>
        <dbReference type="ChEBI" id="CHEBI:57856"/>
        <dbReference type="ChEBI" id="CHEBI:59789"/>
        <dbReference type="ChEBI" id="CHEBI:90596"/>
        <dbReference type="ChEBI" id="CHEBI:90598"/>
        <dbReference type="EC" id="2.1.1.77"/>
    </reaction>
</comment>
<dbReference type="NCBIfam" id="NF001453">
    <property type="entry name" value="PRK00312.1"/>
    <property type="match status" value="1"/>
</dbReference>
<evidence type="ECO:0000256" key="1">
    <source>
        <dbReference type="ARBA" id="ARBA00004496"/>
    </source>
</evidence>
<proteinExistence type="inferred from homology"/>
<dbReference type="PANTHER" id="PTHR11579">
    <property type="entry name" value="PROTEIN-L-ISOASPARTATE O-METHYLTRANSFERASE"/>
    <property type="match status" value="1"/>
</dbReference>
<dbReference type="PANTHER" id="PTHR11579:SF0">
    <property type="entry name" value="PROTEIN-L-ISOASPARTATE(D-ASPARTATE) O-METHYLTRANSFERASE"/>
    <property type="match status" value="1"/>
</dbReference>
<dbReference type="GO" id="GO:0005737">
    <property type="term" value="C:cytoplasm"/>
    <property type="evidence" value="ECO:0007669"/>
    <property type="project" value="UniProtKB-SubCell"/>
</dbReference>
<dbReference type="Gene3D" id="3.40.50.150">
    <property type="entry name" value="Vaccinia Virus protein VP39"/>
    <property type="match status" value="1"/>
</dbReference>
<dbReference type="SUPFAM" id="SSF53335">
    <property type="entry name" value="S-adenosyl-L-methionine-dependent methyltransferases"/>
    <property type="match status" value="1"/>
</dbReference>
<protein>
    <recommendedName>
        <fullName evidence="7">Protein-L-isoaspartate O-methyltransferase</fullName>
        <ecNumber evidence="7">2.1.1.77</ecNumber>
    </recommendedName>
    <alternativeName>
        <fullName evidence="7">L-isoaspartyl protein carboxyl methyltransferase</fullName>
    </alternativeName>
    <alternativeName>
        <fullName evidence="7">Protein L-isoaspartyl methyltransferase</fullName>
    </alternativeName>
    <alternativeName>
        <fullName evidence="7">Protein-beta-aspartate methyltransferase</fullName>
        <shortName evidence="7">PIMT</shortName>
    </alternativeName>
</protein>
<dbReference type="NCBIfam" id="TIGR00080">
    <property type="entry name" value="pimt"/>
    <property type="match status" value="1"/>
</dbReference>
<keyword evidence="3 7" id="KW-0963">Cytoplasm</keyword>
<dbReference type="Proteomes" id="UP000027284">
    <property type="component" value="Unassembled WGS sequence"/>
</dbReference>
<keyword evidence="4 7" id="KW-0489">Methyltransferase</keyword>
<dbReference type="CDD" id="cd02440">
    <property type="entry name" value="AdoMet_MTases"/>
    <property type="match status" value="1"/>
</dbReference>
<dbReference type="FunFam" id="3.40.50.150:FF:000010">
    <property type="entry name" value="Protein-L-isoaspartate O-methyltransferase"/>
    <property type="match status" value="1"/>
</dbReference>
<evidence type="ECO:0000313" key="9">
    <source>
        <dbReference type="Proteomes" id="UP000027284"/>
    </source>
</evidence>
<evidence type="ECO:0000256" key="4">
    <source>
        <dbReference type="ARBA" id="ARBA00022603"/>
    </source>
</evidence>
<dbReference type="OrthoDB" id="9772751at2"/>
<reference evidence="8 9" key="1">
    <citation type="submission" date="2014-04" db="EMBL/GenBank/DDBJ databases">
        <title>The Genome Sequence of Thermoanaerobaculum aquaticum MP-01, The First Cultivated Group 23 Acidobacterium.</title>
        <authorList>
            <person name="Stamps B.W."/>
            <person name="Losey N.A."/>
            <person name="Lawson P.A."/>
            <person name="Stevenson B.S."/>
        </authorList>
    </citation>
    <scope>NUCLEOTIDE SEQUENCE [LARGE SCALE GENOMIC DNA]</scope>
    <source>
        <strain evidence="8 9">MP-01</strain>
    </source>
</reference>
<dbReference type="GO" id="GO:0032259">
    <property type="term" value="P:methylation"/>
    <property type="evidence" value="ECO:0007669"/>
    <property type="project" value="UniProtKB-KW"/>
</dbReference>
<evidence type="ECO:0000256" key="2">
    <source>
        <dbReference type="ARBA" id="ARBA00005369"/>
    </source>
</evidence>
<comment type="caution">
    <text evidence="8">The sequence shown here is derived from an EMBL/GenBank/DDBJ whole genome shotgun (WGS) entry which is preliminary data.</text>
</comment>
<dbReference type="InterPro" id="IPR029063">
    <property type="entry name" value="SAM-dependent_MTases_sf"/>
</dbReference>
<organism evidence="8 9">
    <name type="scientific">Thermoanaerobaculum aquaticum</name>
    <dbReference type="NCBI Taxonomy" id="1312852"/>
    <lineage>
        <taxon>Bacteria</taxon>
        <taxon>Pseudomonadati</taxon>
        <taxon>Acidobacteriota</taxon>
        <taxon>Thermoanaerobaculia</taxon>
        <taxon>Thermoanaerobaculales</taxon>
        <taxon>Thermoanaerobaculaceae</taxon>
        <taxon>Thermoanaerobaculum</taxon>
    </lineage>
</organism>
<dbReference type="InterPro" id="IPR000682">
    <property type="entry name" value="PCMT"/>
</dbReference>
<keyword evidence="6 7" id="KW-0949">S-adenosyl-L-methionine</keyword>
<feature type="active site" evidence="7">
    <location>
        <position position="63"/>
    </location>
</feature>
<dbReference type="RefSeq" id="WP_053335283.1">
    <property type="nucleotide sequence ID" value="NZ_JMFG01000040.1"/>
</dbReference>
<gene>
    <name evidence="7" type="primary">pcm</name>
    <name evidence="8" type="ORF">EG19_09310</name>
</gene>